<dbReference type="PANTHER" id="PTHR30146:SF109">
    <property type="entry name" value="HTH-TYPE TRANSCRIPTIONAL REGULATOR GALS"/>
    <property type="match status" value="1"/>
</dbReference>
<dbReference type="Proteomes" id="UP000584867">
    <property type="component" value="Unassembled WGS sequence"/>
</dbReference>
<sequence length="342" mass="36844">MKDIAAAVGVSVVTVSKVLNGNKSISEHTSKRVLACAERLGYLPNLAAKELVTGHSRIVGLIVPELMHSFFSEVAASLLETLRPHGYGLIISSSRDDSALEREEVRQMSARNVDALVIASCEADSPVLCRTAKERPVILLDRKIDGVASGAFVGTDDVMAGEIATGHLIAGGYKRIAYIGGSSLSSSVDRETGYRNALKEARIRFIKSLVVTLPQNEEASHRYAAAAMRKLLQNAQRPDAVFCYNDTTAYGVVHSALEAGLRVPQDLGVVGCGYLRLNEFMRVPLTSIDQDTARLGQESARAALKMIEGRQSNSSGKKLEVIVPSRLIQGESTRKLPLAVTK</sequence>
<dbReference type="EMBL" id="JACHIO010000014">
    <property type="protein sequence ID" value="MBB5065097.1"/>
    <property type="molecule type" value="Genomic_DNA"/>
</dbReference>
<dbReference type="InterPro" id="IPR028082">
    <property type="entry name" value="Peripla_BP_I"/>
</dbReference>
<dbReference type="RefSeq" id="WP_221314471.1">
    <property type="nucleotide sequence ID" value="NZ_JACHIO010000014.1"/>
</dbReference>
<dbReference type="PANTHER" id="PTHR30146">
    <property type="entry name" value="LACI-RELATED TRANSCRIPTIONAL REPRESSOR"/>
    <property type="match status" value="1"/>
</dbReference>
<dbReference type="AlphaFoldDB" id="A0A7W7ZSS6"/>
<dbReference type="Gene3D" id="3.40.50.2300">
    <property type="match status" value="2"/>
</dbReference>
<dbReference type="PROSITE" id="PS00356">
    <property type="entry name" value="HTH_LACI_1"/>
    <property type="match status" value="1"/>
</dbReference>
<keyword evidence="1" id="KW-0805">Transcription regulation</keyword>
<dbReference type="PROSITE" id="PS50932">
    <property type="entry name" value="HTH_LACI_2"/>
    <property type="match status" value="1"/>
</dbReference>
<evidence type="ECO:0000259" key="4">
    <source>
        <dbReference type="PROSITE" id="PS50932"/>
    </source>
</evidence>
<dbReference type="SUPFAM" id="SSF53822">
    <property type="entry name" value="Periplasmic binding protein-like I"/>
    <property type="match status" value="1"/>
</dbReference>
<keyword evidence="2" id="KW-0238">DNA-binding</keyword>
<dbReference type="InterPro" id="IPR000843">
    <property type="entry name" value="HTH_LacI"/>
</dbReference>
<dbReference type="CDD" id="cd06267">
    <property type="entry name" value="PBP1_LacI_sugar_binding-like"/>
    <property type="match status" value="1"/>
</dbReference>
<reference evidence="5 6" key="1">
    <citation type="submission" date="2020-08" db="EMBL/GenBank/DDBJ databases">
        <title>Genomic Encyclopedia of Type Strains, Phase IV (KMG-V): Genome sequencing to study the core and pangenomes of soil and plant-associated prokaryotes.</title>
        <authorList>
            <person name="Whitman W."/>
        </authorList>
    </citation>
    <scope>NUCLEOTIDE SEQUENCE [LARGE SCALE GENOMIC DNA]</scope>
    <source>
        <strain evidence="5 6">X5P3</strain>
    </source>
</reference>
<dbReference type="InterPro" id="IPR001761">
    <property type="entry name" value="Peripla_BP/Lac1_sug-bd_dom"/>
</dbReference>
<keyword evidence="3" id="KW-0804">Transcription</keyword>
<protein>
    <submittedName>
        <fullName evidence="5">LacI family transcriptional regulator</fullName>
    </submittedName>
</protein>
<dbReference type="Gene3D" id="1.10.260.40">
    <property type="entry name" value="lambda repressor-like DNA-binding domains"/>
    <property type="match status" value="1"/>
</dbReference>
<evidence type="ECO:0000256" key="2">
    <source>
        <dbReference type="ARBA" id="ARBA00023125"/>
    </source>
</evidence>
<organism evidence="5 6">
    <name type="scientific">Granulicella mallensis</name>
    <dbReference type="NCBI Taxonomy" id="940614"/>
    <lineage>
        <taxon>Bacteria</taxon>
        <taxon>Pseudomonadati</taxon>
        <taxon>Acidobacteriota</taxon>
        <taxon>Terriglobia</taxon>
        <taxon>Terriglobales</taxon>
        <taxon>Acidobacteriaceae</taxon>
        <taxon>Granulicella</taxon>
    </lineage>
</organism>
<name>A0A7W7ZSS6_9BACT</name>
<dbReference type="Pfam" id="PF00532">
    <property type="entry name" value="Peripla_BP_1"/>
    <property type="match status" value="1"/>
</dbReference>
<evidence type="ECO:0000256" key="1">
    <source>
        <dbReference type="ARBA" id="ARBA00023015"/>
    </source>
</evidence>
<evidence type="ECO:0000313" key="5">
    <source>
        <dbReference type="EMBL" id="MBB5065097.1"/>
    </source>
</evidence>
<dbReference type="GO" id="GO:0000976">
    <property type="term" value="F:transcription cis-regulatory region binding"/>
    <property type="evidence" value="ECO:0007669"/>
    <property type="project" value="TreeGrafter"/>
</dbReference>
<proteinExistence type="predicted"/>
<dbReference type="CDD" id="cd01392">
    <property type="entry name" value="HTH_LacI"/>
    <property type="match status" value="1"/>
</dbReference>
<comment type="caution">
    <text evidence="5">The sequence shown here is derived from an EMBL/GenBank/DDBJ whole genome shotgun (WGS) entry which is preliminary data.</text>
</comment>
<feature type="domain" description="HTH lacI-type" evidence="4">
    <location>
        <begin position="1"/>
        <end position="53"/>
    </location>
</feature>
<evidence type="ECO:0000256" key="3">
    <source>
        <dbReference type="ARBA" id="ARBA00023163"/>
    </source>
</evidence>
<accession>A0A7W7ZSS6</accession>
<dbReference type="InterPro" id="IPR010982">
    <property type="entry name" value="Lambda_DNA-bd_dom_sf"/>
</dbReference>
<dbReference type="GO" id="GO:0003700">
    <property type="term" value="F:DNA-binding transcription factor activity"/>
    <property type="evidence" value="ECO:0007669"/>
    <property type="project" value="TreeGrafter"/>
</dbReference>
<dbReference type="Pfam" id="PF00356">
    <property type="entry name" value="LacI"/>
    <property type="match status" value="1"/>
</dbReference>
<dbReference type="SUPFAM" id="SSF47413">
    <property type="entry name" value="lambda repressor-like DNA-binding domains"/>
    <property type="match status" value="1"/>
</dbReference>
<evidence type="ECO:0000313" key="6">
    <source>
        <dbReference type="Proteomes" id="UP000584867"/>
    </source>
</evidence>
<dbReference type="SMART" id="SM00354">
    <property type="entry name" value="HTH_LACI"/>
    <property type="match status" value="1"/>
</dbReference>
<gene>
    <name evidence="5" type="ORF">HDF15_003460</name>
</gene>